<protein>
    <submittedName>
        <fullName evidence="1">Uncharacterized protein</fullName>
    </submittedName>
</protein>
<dbReference type="EMBL" id="GECZ01007737">
    <property type="protein sequence ID" value="JAS62032.1"/>
    <property type="molecule type" value="Transcribed_RNA"/>
</dbReference>
<gene>
    <name evidence="1" type="ORF">g.2501</name>
</gene>
<reference evidence="1" key="1">
    <citation type="submission" date="2015-11" db="EMBL/GenBank/DDBJ databases">
        <title>De novo transcriptome assembly of four potential Pierce s Disease insect vectors from Arizona vineyards.</title>
        <authorList>
            <person name="Tassone E.E."/>
        </authorList>
    </citation>
    <scope>NUCLEOTIDE SEQUENCE</scope>
</reference>
<proteinExistence type="predicted"/>
<accession>A0A1B6GHW0</accession>
<organism evidence="1">
    <name type="scientific">Cuerna arida</name>
    <dbReference type="NCBI Taxonomy" id="1464854"/>
    <lineage>
        <taxon>Eukaryota</taxon>
        <taxon>Metazoa</taxon>
        <taxon>Ecdysozoa</taxon>
        <taxon>Arthropoda</taxon>
        <taxon>Hexapoda</taxon>
        <taxon>Insecta</taxon>
        <taxon>Pterygota</taxon>
        <taxon>Neoptera</taxon>
        <taxon>Paraneoptera</taxon>
        <taxon>Hemiptera</taxon>
        <taxon>Auchenorrhyncha</taxon>
        <taxon>Membracoidea</taxon>
        <taxon>Cicadellidae</taxon>
        <taxon>Cicadellinae</taxon>
        <taxon>Proconiini</taxon>
        <taxon>Cuerna</taxon>
    </lineage>
</organism>
<name>A0A1B6GHW0_9HEMI</name>
<feature type="non-terminal residue" evidence="1">
    <location>
        <position position="1"/>
    </location>
</feature>
<dbReference type="AlphaFoldDB" id="A0A1B6GHW0"/>
<sequence>SKWPLTTSEINDEEAYLEKRKTVTSTVVTEGYKFTDQLLYFSKYSKVVRMIAWLIRFIHNSSPSFTSTAGELSISEINNAEVTLIKCIQTECFQDKSNTAEKSSSFHW</sequence>
<evidence type="ECO:0000313" key="1">
    <source>
        <dbReference type="EMBL" id="JAS62032.1"/>
    </source>
</evidence>